<organism evidence="5 6">
    <name type="scientific">Francisella salimarina</name>
    <dbReference type="NCBI Taxonomy" id="2599927"/>
    <lineage>
        <taxon>Bacteria</taxon>
        <taxon>Pseudomonadati</taxon>
        <taxon>Pseudomonadota</taxon>
        <taxon>Gammaproteobacteria</taxon>
        <taxon>Thiotrichales</taxon>
        <taxon>Francisellaceae</taxon>
        <taxon>Francisella</taxon>
    </lineage>
</organism>
<name>A0AAJ4NN01_9GAMM</name>
<keyword evidence="1" id="KW-0805">Transcription regulation</keyword>
<dbReference type="InterPro" id="IPR039422">
    <property type="entry name" value="MarR/SlyA-like"/>
</dbReference>
<evidence type="ECO:0000256" key="3">
    <source>
        <dbReference type="ARBA" id="ARBA00023163"/>
    </source>
</evidence>
<dbReference type="GO" id="GO:0003700">
    <property type="term" value="F:DNA-binding transcription factor activity"/>
    <property type="evidence" value="ECO:0007669"/>
    <property type="project" value="InterPro"/>
</dbReference>
<evidence type="ECO:0000256" key="1">
    <source>
        <dbReference type="ARBA" id="ARBA00023015"/>
    </source>
</evidence>
<dbReference type="GO" id="GO:0006950">
    <property type="term" value="P:response to stress"/>
    <property type="evidence" value="ECO:0007669"/>
    <property type="project" value="TreeGrafter"/>
</dbReference>
<evidence type="ECO:0000256" key="2">
    <source>
        <dbReference type="ARBA" id="ARBA00023125"/>
    </source>
</evidence>
<dbReference type="Proteomes" id="UP000683421">
    <property type="component" value="Chromosome"/>
</dbReference>
<dbReference type="PANTHER" id="PTHR33164">
    <property type="entry name" value="TRANSCRIPTIONAL REGULATOR, MARR FAMILY"/>
    <property type="match status" value="1"/>
</dbReference>
<dbReference type="RefSeq" id="WP_216691884.1">
    <property type="nucleotide sequence ID" value="NZ_CP076680.1"/>
</dbReference>
<dbReference type="EMBL" id="CP076680">
    <property type="protein sequence ID" value="QWU98783.1"/>
    <property type="molecule type" value="Genomic_DNA"/>
</dbReference>
<keyword evidence="3" id="KW-0804">Transcription</keyword>
<dbReference type="AlphaFoldDB" id="A0AAJ4NN01"/>
<gene>
    <name evidence="5" type="ORF">KQR59_06625</name>
</gene>
<protein>
    <submittedName>
        <fullName evidence="5">MarR family winged helix-turn-helix transcriptional regulator</fullName>
    </submittedName>
</protein>
<proteinExistence type="predicted"/>
<dbReference type="GO" id="GO:0003677">
    <property type="term" value="F:DNA binding"/>
    <property type="evidence" value="ECO:0007669"/>
    <property type="project" value="UniProtKB-KW"/>
</dbReference>
<dbReference type="SMART" id="SM00347">
    <property type="entry name" value="HTH_MARR"/>
    <property type="match status" value="1"/>
</dbReference>
<dbReference type="Pfam" id="PF22381">
    <property type="entry name" value="Staph_reg_Sar_Rot"/>
    <property type="match status" value="1"/>
</dbReference>
<dbReference type="InterPro" id="IPR055166">
    <property type="entry name" value="Transc_reg_Sar_Rot_HTH"/>
</dbReference>
<accession>A0AAJ4NN01</accession>
<evidence type="ECO:0000313" key="5">
    <source>
        <dbReference type="EMBL" id="QWU98783.1"/>
    </source>
</evidence>
<keyword evidence="2" id="KW-0238">DNA-binding</keyword>
<keyword evidence="6" id="KW-1185">Reference proteome</keyword>
<sequence>MLHIIVSKKYIAFMLLDKFTNLSQQWRRINALWYKIFMNYLEQRNFTYTESIVLLATLSLNKPSKSDISNYMRCEPQSITRAINSLLSKKLLKRYVDTKDKRVVRFELTELGKEFSVKTQDFININWQKSLGHIDNKDLNIFTKQLDEMIINLESLTNVDKTEKESN</sequence>
<reference evidence="5 6" key="1">
    <citation type="submission" date="2021-06" db="EMBL/GenBank/DDBJ databases">
        <title>Ulceroglandular infection and bacteremia caused by Francisella salimarina in an immunocompromised patient, France.</title>
        <authorList>
            <person name="Hennebique A."/>
            <person name="Caspar Y."/>
            <person name="Maurin M."/>
            <person name="Boisset S."/>
            <person name="Pelloux I."/>
            <person name="Gallego-Hernanz M.P."/>
            <person name="Burucoa C."/>
            <person name="Cazenave-Roblot F."/>
            <person name="Plouzeau C."/>
            <person name="Rammaert B."/>
        </authorList>
    </citation>
    <scope>NUCLEOTIDE SEQUENCE [LARGE SCALE GENOMIC DNA]</scope>
    <source>
        <strain evidence="5 6">CHUGA-F75</strain>
    </source>
</reference>
<dbReference type="InterPro" id="IPR000835">
    <property type="entry name" value="HTH_MarR-typ"/>
</dbReference>
<evidence type="ECO:0000259" key="4">
    <source>
        <dbReference type="SMART" id="SM00347"/>
    </source>
</evidence>
<dbReference type="KEGG" id="fsr:KQR59_06625"/>
<evidence type="ECO:0000313" key="6">
    <source>
        <dbReference type="Proteomes" id="UP000683421"/>
    </source>
</evidence>
<feature type="domain" description="HTH marR-type" evidence="4">
    <location>
        <begin position="39"/>
        <end position="139"/>
    </location>
</feature>
<dbReference type="PANTHER" id="PTHR33164:SF43">
    <property type="entry name" value="HTH-TYPE TRANSCRIPTIONAL REPRESSOR YETL"/>
    <property type="match status" value="1"/>
</dbReference>